<dbReference type="GO" id="GO:0022857">
    <property type="term" value="F:transmembrane transporter activity"/>
    <property type="evidence" value="ECO:0007669"/>
    <property type="project" value="InterPro"/>
</dbReference>
<dbReference type="AlphaFoldDB" id="A0A5J6KZK0"/>
<dbReference type="InterPro" id="IPR008995">
    <property type="entry name" value="Mo/tungstate-bd_C_term_dom"/>
</dbReference>
<dbReference type="InterPro" id="IPR013611">
    <property type="entry name" value="Transp-assoc_OB_typ2"/>
</dbReference>
<reference evidence="6" key="1">
    <citation type="submission" date="2019-09" db="EMBL/GenBank/DDBJ databases">
        <title>Mumia zhuanghuii sp. nov. isolated from the intestinal contents of plateau pika (Ochotona curzoniae) in the Qinghai-Tibet plateau of China.</title>
        <authorList>
            <person name="Tian Z."/>
        </authorList>
    </citation>
    <scope>NUCLEOTIDE SEQUENCE [LARGE SCALE GENOMIC DNA]</scope>
    <source>
        <strain evidence="6">L-031</strain>
    </source>
</reference>
<keyword evidence="3 5" id="KW-0067">ATP-binding</keyword>
<dbReference type="SUPFAM" id="SSF50331">
    <property type="entry name" value="MOP-like"/>
    <property type="match status" value="1"/>
</dbReference>
<dbReference type="InterPro" id="IPR003439">
    <property type="entry name" value="ABC_transporter-like_ATP-bd"/>
</dbReference>
<evidence type="ECO:0000313" key="6">
    <source>
        <dbReference type="Proteomes" id="UP000325516"/>
    </source>
</evidence>
<dbReference type="GO" id="GO:0043190">
    <property type="term" value="C:ATP-binding cassette (ABC) transporter complex"/>
    <property type="evidence" value="ECO:0007669"/>
    <property type="project" value="InterPro"/>
</dbReference>
<dbReference type="EMBL" id="CP044232">
    <property type="protein sequence ID" value="QEW01642.1"/>
    <property type="molecule type" value="Genomic_DNA"/>
</dbReference>
<dbReference type="Proteomes" id="UP000325516">
    <property type="component" value="Chromosome"/>
</dbReference>
<dbReference type="PROSITE" id="PS50893">
    <property type="entry name" value="ABC_TRANSPORTER_2"/>
    <property type="match status" value="1"/>
</dbReference>
<keyword evidence="2" id="KW-0547">Nucleotide-binding</keyword>
<keyword evidence="1" id="KW-0813">Transport</keyword>
<name>A0A5J6KZK0_9MICO</name>
<dbReference type="GO" id="GO:0005524">
    <property type="term" value="F:ATP binding"/>
    <property type="evidence" value="ECO:0007669"/>
    <property type="project" value="UniProtKB-KW"/>
</dbReference>
<dbReference type="Pfam" id="PF00005">
    <property type="entry name" value="ABC_tran"/>
    <property type="match status" value="1"/>
</dbReference>
<dbReference type="SUPFAM" id="SSF52540">
    <property type="entry name" value="P-loop containing nucleoside triphosphate hydrolases"/>
    <property type="match status" value="1"/>
</dbReference>
<keyword evidence="6" id="KW-1185">Reference proteome</keyword>
<dbReference type="PROSITE" id="PS00211">
    <property type="entry name" value="ABC_TRANSPORTER_1"/>
    <property type="match status" value="1"/>
</dbReference>
<protein>
    <submittedName>
        <fullName evidence="5">ABC transporter ATP-binding protein</fullName>
    </submittedName>
</protein>
<dbReference type="GO" id="GO:0016887">
    <property type="term" value="F:ATP hydrolysis activity"/>
    <property type="evidence" value="ECO:0007669"/>
    <property type="project" value="InterPro"/>
</dbReference>
<organism evidence="5 6">
    <name type="scientific">Microbacterium lushaniae</name>
    <dbReference type="NCBI Taxonomy" id="2614639"/>
    <lineage>
        <taxon>Bacteria</taxon>
        <taxon>Bacillati</taxon>
        <taxon>Actinomycetota</taxon>
        <taxon>Actinomycetes</taxon>
        <taxon>Micrococcales</taxon>
        <taxon>Microbacteriaceae</taxon>
        <taxon>Microbacterium</taxon>
    </lineage>
</organism>
<sequence length="376" mass="40670">MSIRQSGASVQLQDIRKQYGDVVAVENVTLDIKAGEFVTLLGASGSGKTTLLRMIAGFLTPDSGRIAVDDVDLTDVPVHKRHIGMVFQNYALFPHMNVYKNVMFPLARQKFPKEERDGLVRKALAAVHLTGFEDRKPKELSGGQQQRVALARAIVTQPRVLLMDEPLGALDRRLRESLQVEIRRLSSELGVTVINVTHDQEEALTMSDRIALLADGKLVQLGTPTELFDQPNSELTARFLGDSNLFRGVPVESGSSTEILLPDGVVKVPGGAAVGEECLVMVRPSRARVAPANGDLAPGLSFVKARVAAVVYAGENRRVVLTRSDGTEVSAVFDAQTPTEVHVGDEARLVWAPRDSTLVSESAAMDEESELASGGR</sequence>
<evidence type="ECO:0000256" key="3">
    <source>
        <dbReference type="ARBA" id="ARBA00022840"/>
    </source>
</evidence>
<dbReference type="InterPro" id="IPR017871">
    <property type="entry name" value="ABC_transporter-like_CS"/>
</dbReference>
<evidence type="ECO:0000256" key="2">
    <source>
        <dbReference type="ARBA" id="ARBA00022741"/>
    </source>
</evidence>
<dbReference type="PANTHER" id="PTHR42781:SF4">
    <property type="entry name" value="SPERMIDINE_PUTRESCINE IMPORT ATP-BINDING PROTEIN POTA"/>
    <property type="match status" value="1"/>
</dbReference>
<evidence type="ECO:0000256" key="1">
    <source>
        <dbReference type="ARBA" id="ARBA00022448"/>
    </source>
</evidence>
<evidence type="ECO:0000313" key="5">
    <source>
        <dbReference type="EMBL" id="QEW01642.1"/>
    </source>
</evidence>
<proteinExistence type="predicted"/>
<dbReference type="Pfam" id="PF08402">
    <property type="entry name" value="TOBE_2"/>
    <property type="match status" value="1"/>
</dbReference>
<accession>A0A5J6KZK0</accession>
<feature type="domain" description="ABC transporter" evidence="4">
    <location>
        <begin position="10"/>
        <end position="240"/>
    </location>
</feature>
<dbReference type="PANTHER" id="PTHR42781">
    <property type="entry name" value="SPERMIDINE/PUTRESCINE IMPORT ATP-BINDING PROTEIN POTA"/>
    <property type="match status" value="1"/>
</dbReference>
<dbReference type="InterPro" id="IPR050093">
    <property type="entry name" value="ABC_SmlMolc_Importer"/>
</dbReference>
<dbReference type="FunFam" id="3.40.50.300:FF:000133">
    <property type="entry name" value="Spermidine/putrescine import ATP-binding protein PotA"/>
    <property type="match status" value="1"/>
</dbReference>
<dbReference type="InterPro" id="IPR003593">
    <property type="entry name" value="AAA+_ATPase"/>
</dbReference>
<dbReference type="Gene3D" id="3.40.50.300">
    <property type="entry name" value="P-loop containing nucleotide triphosphate hydrolases"/>
    <property type="match status" value="1"/>
</dbReference>
<dbReference type="KEGG" id="mlz:F6J85_00060"/>
<dbReference type="InterPro" id="IPR027417">
    <property type="entry name" value="P-loop_NTPase"/>
</dbReference>
<dbReference type="SMART" id="SM00382">
    <property type="entry name" value="AAA"/>
    <property type="match status" value="1"/>
</dbReference>
<gene>
    <name evidence="5" type="ORF">F6J85_00060</name>
</gene>
<evidence type="ECO:0000259" key="4">
    <source>
        <dbReference type="PROSITE" id="PS50893"/>
    </source>
</evidence>